<feature type="binding site" evidence="3">
    <location>
        <position position="375"/>
    </location>
    <ligand>
        <name>Mn(2+)</name>
        <dbReference type="ChEBI" id="CHEBI:29035"/>
        <label>2</label>
    </ligand>
</feature>
<reference evidence="6 7" key="1">
    <citation type="submission" date="2019-03" db="EMBL/GenBank/DDBJ databases">
        <authorList>
            <person name="Gaulin E."/>
            <person name="Dumas B."/>
        </authorList>
    </citation>
    <scope>NUCLEOTIDE SEQUENCE [LARGE SCALE GENOMIC DNA]</scope>
    <source>
        <strain evidence="6">CBS 568.67</strain>
    </source>
</reference>
<dbReference type="AlphaFoldDB" id="A0A485KUL6"/>
<evidence type="ECO:0000256" key="2">
    <source>
        <dbReference type="ARBA" id="ARBA00022801"/>
    </source>
</evidence>
<dbReference type="GO" id="GO:0016787">
    <property type="term" value="F:hydrolase activity"/>
    <property type="evidence" value="ECO:0007669"/>
    <property type="project" value="UniProtKB-KW"/>
</dbReference>
<dbReference type="InterPro" id="IPR011650">
    <property type="entry name" value="Peptidase_M20_dimer"/>
</dbReference>
<dbReference type="GO" id="GO:0046872">
    <property type="term" value="F:metal ion binding"/>
    <property type="evidence" value="ECO:0007669"/>
    <property type="project" value="UniProtKB-KW"/>
</dbReference>
<name>A0A485KUL6_9STRA</name>
<evidence type="ECO:0000313" key="5">
    <source>
        <dbReference type="EMBL" id="KAF0697438.1"/>
    </source>
</evidence>
<proteinExistence type="inferred from homology"/>
<dbReference type="Gene3D" id="3.30.70.360">
    <property type="match status" value="1"/>
</dbReference>
<sequence>MTPDFTTFFADLALVRQHIHENPELSFQEFKTQALVKQYLIDQVGIPPENIRDCATTGLLIYCLVVDIFGPTDGPSTSPLTCIAFRGDMDALPMTERNPQLSYESKVPGAAHMCGHDGHTVSLMGFGSLVYQRRHLLPPHTCVRLLFQPAEEGHFGAPAMIKEGCLETVQEVYGYHNGPFPVGMVGVKPGAMMAHSSRFKINISGPGGHGSAPHQTKDPIVAAGQIIVGMQSIVSRNLSAHDSAVVSITQVHGGEADNVIPSNVSLSGTLRDFSTTVASTVQQRMTSIVEHTCAAYDVKGEIEFDDGYPVLINPETETSIFKTIAEGVVGKPRVTSQGLPVCGSEDFSYFLQERPGCFFFIGTANKSESQNRMCHSDTFDFNDAILPLAARMFLEIVNQRFGCTVYAPEELAIMTADLLA</sequence>
<keyword evidence="3" id="KW-0464">Manganese</keyword>
<dbReference type="InterPro" id="IPR017439">
    <property type="entry name" value="Amidohydrolase"/>
</dbReference>
<feature type="binding site" evidence="3">
    <location>
        <position position="152"/>
    </location>
    <ligand>
        <name>Mn(2+)</name>
        <dbReference type="ChEBI" id="CHEBI:29035"/>
        <label>2</label>
    </ligand>
</feature>
<keyword evidence="3" id="KW-0479">Metal-binding</keyword>
<dbReference type="PANTHER" id="PTHR11014">
    <property type="entry name" value="PEPTIDASE M20 FAMILY MEMBER"/>
    <property type="match status" value="1"/>
</dbReference>
<dbReference type="NCBIfam" id="TIGR01891">
    <property type="entry name" value="amidohydrolases"/>
    <property type="match status" value="1"/>
</dbReference>
<keyword evidence="2" id="KW-0378">Hydrolase</keyword>
<feature type="domain" description="Peptidase M20 dimerisation" evidence="4">
    <location>
        <begin position="198"/>
        <end position="296"/>
    </location>
</feature>
<gene>
    <name evidence="6" type="primary">Aste57867_11878</name>
    <name evidence="5" type="ORF">As57867_011833</name>
    <name evidence="6" type="ORF">ASTE57867_11878</name>
</gene>
<dbReference type="EMBL" id="VJMH01005319">
    <property type="protein sequence ID" value="KAF0697438.1"/>
    <property type="molecule type" value="Genomic_DNA"/>
</dbReference>
<dbReference type="Gene3D" id="3.40.630.10">
    <property type="entry name" value="Zn peptidases"/>
    <property type="match status" value="1"/>
</dbReference>
<feature type="binding site" evidence="3">
    <location>
        <position position="176"/>
    </location>
    <ligand>
        <name>Mn(2+)</name>
        <dbReference type="ChEBI" id="CHEBI:29035"/>
        <label>2</label>
    </ligand>
</feature>
<reference evidence="5" key="2">
    <citation type="submission" date="2019-06" db="EMBL/GenBank/DDBJ databases">
        <title>Genomics analysis of Aphanomyces spp. identifies a new class of oomycete effector associated with host adaptation.</title>
        <authorList>
            <person name="Gaulin E."/>
        </authorList>
    </citation>
    <scope>NUCLEOTIDE SEQUENCE</scope>
    <source>
        <strain evidence="5">CBS 578.67</strain>
    </source>
</reference>
<dbReference type="Pfam" id="PF01546">
    <property type="entry name" value="Peptidase_M20"/>
    <property type="match status" value="1"/>
</dbReference>
<dbReference type="SUPFAM" id="SSF55031">
    <property type="entry name" value="Bacterial exopeptidase dimerisation domain"/>
    <property type="match status" value="1"/>
</dbReference>
<organism evidence="6 7">
    <name type="scientific">Aphanomyces stellatus</name>
    <dbReference type="NCBI Taxonomy" id="120398"/>
    <lineage>
        <taxon>Eukaryota</taxon>
        <taxon>Sar</taxon>
        <taxon>Stramenopiles</taxon>
        <taxon>Oomycota</taxon>
        <taxon>Saprolegniomycetes</taxon>
        <taxon>Saprolegniales</taxon>
        <taxon>Verrucalvaceae</taxon>
        <taxon>Aphanomyces</taxon>
    </lineage>
</organism>
<dbReference type="CDD" id="cd03886">
    <property type="entry name" value="M20_Acy1"/>
    <property type="match status" value="1"/>
</dbReference>
<feature type="binding site" evidence="3">
    <location>
        <position position="116"/>
    </location>
    <ligand>
        <name>Mn(2+)</name>
        <dbReference type="ChEBI" id="CHEBI:29035"/>
        <label>2</label>
    </ligand>
</feature>
<dbReference type="Proteomes" id="UP000332933">
    <property type="component" value="Unassembled WGS sequence"/>
</dbReference>
<evidence type="ECO:0000313" key="6">
    <source>
        <dbReference type="EMBL" id="VFT88733.1"/>
    </source>
</evidence>
<evidence type="ECO:0000259" key="4">
    <source>
        <dbReference type="Pfam" id="PF07687"/>
    </source>
</evidence>
<dbReference type="PANTHER" id="PTHR11014:SF63">
    <property type="entry name" value="METALLOPEPTIDASE, PUTATIVE (AFU_ORTHOLOGUE AFUA_6G09600)-RELATED"/>
    <property type="match status" value="1"/>
</dbReference>
<protein>
    <submittedName>
        <fullName evidence="6">Aste57867_11878 protein</fullName>
    </submittedName>
</protein>
<dbReference type="FunFam" id="3.30.70.360:FF:000001">
    <property type="entry name" value="N-acetyldiaminopimelate deacetylase"/>
    <property type="match status" value="1"/>
</dbReference>
<evidence type="ECO:0000256" key="3">
    <source>
        <dbReference type="PIRSR" id="PIRSR005962-1"/>
    </source>
</evidence>
<dbReference type="OrthoDB" id="6119954at2759"/>
<dbReference type="SUPFAM" id="SSF53187">
    <property type="entry name" value="Zn-dependent exopeptidases"/>
    <property type="match status" value="1"/>
</dbReference>
<dbReference type="InterPro" id="IPR002933">
    <property type="entry name" value="Peptidase_M20"/>
</dbReference>
<evidence type="ECO:0000313" key="7">
    <source>
        <dbReference type="Proteomes" id="UP000332933"/>
    </source>
</evidence>
<comment type="cofactor">
    <cofactor evidence="3">
        <name>Mn(2+)</name>
        <dbReference type="ChEBI" id="CHEBI:29035"/>
    </cofactor>
    <text evidence="3">The Mn(2+) ion enhances activity.</text>
</comment>
<feature type="binding site" evidence="3">
    <location>
        <position position="114"/>
    </location>
    <ligand>
        <name>Mn(2+)</name>
        <dbReference type="ChEBI" id="CHEBI:29035"/>
        <label>2</label>
    </ligand>
</feature>
<keyword evidence="7" id="KW-1185">Reference proteome</keyword>
<accession>A0A485KUL6</accession>
<dbReference type="PIRSF" id="PIRSF005962">
    <property type="entry name" value="Pept_M20D_amidohydro"/>
    <property type="match status" value="1"/>
</dbReference>
<comment type="similarity">
    <text evidence="1">Belongs to the peptidase M20 family.</text>
</comment>
<dbReference type="InterPro" id="IPR036264">
    <property type="entry name" value="Bact_exopeptidase_dim_dom"/>
</dbReference>
<dbReference type="EMBL" id="CAADRA010005340">
    <property type="protein sequence ID" value="VFT88733.1"/>
    <property type="molecule type" value="Genomic_DNA"/>
</dbReference>
<evidence type="ECO:0000256" key="1">
    <source>
        <dbReference type="ARBA" id="ARBA00006153"/>
    </source>
</evidence>
<dbReference type="Pfam" id="PF07687">
    <property type="entry name" value="M20_dimer"/>
    <property type="match status" value="1"/>
</dbReference>